<organism evidence="2">
    <name type="scientific">marine sediment metagenome</name>
    <dbReference type="NCBI Taxonomy" id="412755"/>
    <lineage>
        <taxon>unclassified sequences</taxon>
        <taxon>metagenomes</taxon>
        <taxon>ecological metagenomes</taxon>
    </lineage>
</organism>
<sequence length="62" mass="6876">SMHAVRVNFAAMVVWAICIFVLVAIGFITGATGFIVIMPLLSYASWHGYIAVIKTKKAREYE</sequence>
<dbReference type="AlphaFoldDB" id="A0A0F9BE87"/>
<proteinExistence type="predicted"/>
<dbReference type="EMBL" id="LAZR01041370">
    <property type="protein sequence ID" value="KKL12162.1"/>
    <property type="molecule type" value="Genomic_DNA"/>
</dbReference>
<evidence type="ECO:0000313" key="2">
    <source>
        <dbReference type="EMBL" id="KKL12162.1"/>
    </source>
</evidence>
<keyword evidence="1" id="KW-1133">Transmembrane helix</keyword>
<feature type="non-terminal residue" evidence="2">
    <location>
        <position position="1"/>
    </location>
</feature>
<name>A0A0F9BE87_9ZZZZ</name>
<feature type="transmembrane region" description="Helical" evidence="1">
    <location>
        <begin position="34"/>
        <end position="53"/>
    </location>
</feature>
<feature type="transmembrane region" description="Helical" evidence="1">
    <location>
        <begin position="7"/>
        <end position="28"/>
    </location>
</feature>
<accession>A0A0F9BE87</accession>
<keyword evidence="1" id="KW-0472">Membrane</keyword>
<reference evidence="2" key="1">
    <citation type="journal article" date="2015" name="Nature">
        <title>Complex archaea that bridge the gap between prokaryotes and eukaryotes.</title>
        <authorList>
            <person name="Spang A."/>
            <person name="Saw J.H."/>
            <person name="Jorgensen S.L."/>
            <person name="Zaremba-Niedzwiedzka K."/>
            <person name="Martijn J."/>
            <person name="Lind A.E."/>
            <person name="van Eijk R."/>
            <person name="Schleper C."/>
            <person name="Guy L."/>
            <person name="Ettema T.J."/>
        </authorList>
    </citation>
    <scope>NUCLEOTIDE SEQUENCE</scope>
</reference>
<keyword evidence="1" id="KW-0812">Transmembrane</keyword>
<evidence type="ECO:0000256" key="1">
    <source>
        <dbReference type="SAM" id="Phobius"/>
    </source>
</evidence>
<protein>
    <submittedName>
        <fullName evidence="2">Uncharacterized protein</fullName>
    </submittedName>
</protein>
<gene>
    <name evidence="2" type="ORF">LCGC14_2538510</name>
</gene>
<comment type="caution">
    <text evidence="2">The sequence shown here is derived from an EMBL/GenBank/DDBJ whole genome shotgun (WGS) entry which is preliminary data.</text>
</comment>